<keyword evidence="3" id="KW-1185">Reference proteome</keyword>
<feature type="domain" description="HTH cro/C1-type" evidence="1">
    <location>
        <begin position="11"/>
        <end position="77"/>
    </location>
</feature>
<reference evidence="2 3" key="1">
    <citation type="submission" date="2021-01" db="EMBL/GenBank/DDBJ databases">
        <title>Sequencing the genomes of 1000 actinobacteria strains.</title>
        <authorList>
            <person name="Klenk H.-P."/>
        </authorList>
    </citation>
    <scope>NUCLEOTIDE SEQUENCE [LARGE SCALE GENOMIC DNA]</scope>
    <source>
        <strain evidence="2 3">DSM 13057</strain>
    </source>
</reference>
<sequence length="112" mass="12973">MKRDITYHWHVRELMARNHYRSSKDLIEPLRERGITLSTVQVWRIIDQNPERIAFQVLVALADIFGVGVGELVTYTAADARTTRRKAAGSKDDVLNIRDYRPVRARIVPEND</sequence>
<evidence type="ECO:0000313" key="2">
    <source>
        <dbReference type="EMBL" id="MBM7472317.1"/>
    </source>
</evidence>
<dbReference type="RefSeq" id="WP_205108964.1">
    <property type="nucleotide sequence ID" value="NZ_BAAAHT010000013.1"/>
</dbReference>
<proteinExistence type="predicted"/>
<dbReference type="EMBL" id="JAFBBU010000001">
    <property type="protein sequence ID" value="MBM7472317.1"/>
    <property type="molecule type" value="Genomic_DNA"/>
</dbReference>
<evidence type="ECO:0000313" key="3">
    <source>
        <dbReference type="Proteomes" id="UP000776164"/>
    </source>
</evidence>
<comment type="caution">
    <text evidence="2">The sequence shown here is derived from an EMBL/GenBank/DDBJ whole genome shotgun (WGS) entry which is preliminary data.</text>
</comment>
<accession>A0ABS2L5D5</accession>
<dbReference type="InterPro" id="IPR010982">
    <property type="entry name" value="Lambda_DNA-bd_dom_sf"/>
</dbReference>
<keyword evidence="2" id="KW-0238">DNA-binding</keyword>
<evidence type="ECO:0000259" key="1">
    <source>
        <dbReference type="Pfam" id="PF13443"/>
    </source>
</evidence>
<dbReference type="GO" id="GO:0003677">
    <property type="term" value="F:DNA binding"/>
    <property type="evidence" value="ECO:0007669"/>
    <property type="project" value="UniProtKB-KW"/>
</dbReference>
<dbReference type="Proteomes" id="UP000776164">
    <property type="component" value="Unassembled WGS sequence"/>
</dbReference>
<organism evidence="2 3">
    <name type="scientific">Subtercola frigoramans</name>
    <dbReference type="NCBI Taxonomy" id="120298"/>
    <lineage>
        <taxon>Bacteria</taxon>
        <taxon>Bacillati</taxon>
        <taxon>Actinomycetota</taxon>
        <taxon>Actinomycetes</taxon>
        <taxon>Micrococcales</taxon>
        <taxon>Microbacteriaceae</taxon>
        <taxon>Subtercola</taxon>
    </lineage>
</organism>
<dbReference type="Pfam" id="PF13443">
    <property type="entry name" value="HTH_26"/>
    <property type="match status" value="1"/>
</dbReference>
<name>A0ABS2L5D5_9MICO</name>
<protein>
    <submittedName>
        <fullName evidence="2">DNA-binding Xre family transcriptional regulator</fullName>
    </submittedName>
</protein>
<dbReference type="InterPro" id="IPR001387">
    <property type="entry name" value="Cro/C1-type_HTH"/>
</dbReference>
<gene>
    <name evidence="2" type="ORF">JOE66_001951</name>
</gene>
<dbReference type="Gene3D" id="1.10.260.40">
    <property type="entry name" value="lambda repressor-like DNA-binding domains"/>
    <property type="match status" value="1"/>
</dbReference>